<keyword evidence="4" id="KW-0378">Hydrolase</keyword>
<keyword evidence="5 8" id="KW-1133">Transmembrane helix</keyword>
<keyword evidence="3 8" id="KW-0812">Transmembrane</keyword>
<accession>A0ABP4B2Y3</accession>
<evidence type="ECO:0000256" key="1">
    <source>
        <dbReference type="ARBA" id="ARBA00004651"/>
    </source>
</evidence>
<evidence type="ECO:0000313" key="11">
    <source>
        <dbReference type="Proteomes" id="UP001500665"/>
    </source>
</evidence>
<sequence length="281" mass="28683">MTGREGGPGNLGFPRADPGEDRETDPPRSLESAPMALDSGNYLNRHLPIALILVGVGAGGALWLAPQGSGGDTPVRVQDGVSVSVYRSMTEAVAGTPHWLHTVLELASEASVALVALTLVAVWALAVRRRDAAVVAGTMLIGAGTVAAYALSEGLKLLVYQERPCRALADAAAVAPCPELGDWSFPSNHTTLAVGAAVGIALLRPRLAAFVLPLGLAAAVLRVAVGVHYPHDVLAGAVLGASFSVAALLMFAPLATRLVTPLLARLGGSPAVPDGGRPLSR</sequence>
<protein>
    <recommendedName>
        <fullName evidence="9">Phosphatidic acid phosphatase type 2/haloperoxidase domain-containing protein</fullName>
    </recommendedName>
</protein>
<feature type="transmembrane region" description="Helical" evidence="8">
    <location>
        <begin position="132"/>
        <end position="151"/>
    </location>
</feature>
<organism evidence="10 11">
    <name type="scientific">Actinocorallia libanotica</name>
    <dbReference type="NCBI Taxonomy" id="46162"/>
    <lineage>
        <taxon>Bacteria</taxon>
        <taxon>Bacillati</taxon>
        <taxon>Actinomycetota</taxon>
        <taxon>Actinomycetes</taxon>
        <taxon>Streptosporangiales</taxon>
        <taxon>Thermomonosporaceae</taxon>
        <taxon>Actinocorallia</taxon>
    </lineage>
</organism>
<dbReference type="EMBL" id="BAAAHH010000005">
    <property type="protein sequence ID" value="GAA0945302.1"/>
    <property type="molecule type" value="Genomic_DNA"/>
</dbReference>
<keyword evidence="2" id="KW-1003">Cell membrane</keyword>
<name>A0ABP4B2Y3_9ACTN</name>
<dbReference type="PANTHER" id="PTHR14969:SF62">
    <property type="entry name" value="DECAPRENYLPHOSPHORYL-5-PHOSPHORIBOSE PHOSPHATASE RV3807C-RELATED"/>
    <property type="match status" value="1"/>
</dbReference>
<evidence type="ECO:0000256" key="3">
    <source>
        <dbReference type="ARBA" id="ARBA00022692"/>
    </source>
</evidence>
<dbReference type="CDD" id="cd01610">
    <property type="entry name" value="PAP2_like"/>
    <property type="match status" value="1"/>
</dbReference>
<keyword evidence="11" id="KW-1185">Reference proteome</keyword>
<gene>
    <name evidence="10" type="ORF">GCM10009550_18930</name>
</gene>
<comment type="caution">
    <text evidence="10">The sequence shown here is derived from an EMBL/GenBank/DDBJ whole genome shotgun (WGS) entry which is preliminary data.</text>
</comment>
<proteinExistence type="predicted"/>
<keyword evidence="6 8" id="KW-0472">Membrane</keyword>
<feature type="transmembrane region" description="Helical" evidence="8">
    <location>
        <begin position="106"/>
        <end position="125"/>
    </location>
</feature>
<feature type="region of interest" description="Disordered" evidence="7">
    <location>
        <begin position="1"/>
        <end position="33"/>
    </location>
</feature>
<dbReference type="PANTHER" id="PTHR14969">
    <property type="entry name" value="SPHINGOSINE-1-PHOSPHATE PHOSPHOHYDROLASE"/>
    <property type="match status" value="1"/>
</dbReference>
<dbReference type="InterPro" id="IPR000326">
    <property type="entry name" value="PAP2/HPO"/>
</dbReference>
<dbReference type="Proteomes" id="UP001500665">
    <property type="component" value="Unassembled WGS sequence"/>
</dbReference>
<feature type="transmembrane region" description="Helical" evidence="8">
    <location>
        <begin position="210"/>
        <end position="229"/>
    </location>
</feature>
<feature type="transmembrane region" description="Helical" evidence="8">
    <location>
        <begin position="47"/>
        <end position="65"/>
    </location>
</feature>
<reference evidence="11" key="1">
    <citation type="journal article" date="2019" name="Int. J. Syst. Evol. Microbiol.">
        <title>The Global Catalogue of Microorganisms (GCM) 10K type strain sequencing project: providing services to taxonomists for standard genome sequencing and annotation.</title>
        <authorList>
            <consortium name="The Broad Institute Genomics Platform"/>
            <consortium name="The Broad Institute Genome Sequencing Center for Infectious Disease"/>
            <person name="Wu L."/>
            <person name="Ma J."/>
        </authorList>
    </citation>
    <scope>NUCLEOTIDE SEQUENCE [LARGE SCALE GENOMIC DNA]</scope>
    <source>
        <strain evidence="11">JCM 10696</strain>
    </source>
</reference>
<evidence type="ECO:0000256" key="4">
    <source>
        <dbReference type="ARBA" id="ARBA00022801"/>
    </source>
</evidence>
<evidence type="ECO:0000256" key="8">
    <source>
        <dbReference type="SAM" id="Phobius"/>
    </source>
</evidence>
<feature type="compositionally biased region" description="Basic and acidic residues" evidence="7">
    <location>
        <begin position="17"/>
        <end position="28"/>
    </location>
</feature>
<evidence type="ECO:0000256" key="2">
    <source>
        <dbReference type="ARBA" id="ARBA00022475"/>
    </source>
</evidence>
<evidence type="ECO:0000256" key="5">
    <source>
        <dbReference type="ARBA" id="ARBA00022989"/>
    </source>
</evidence>
<dbReference type="SUPFAM" id="SSF48317">
    <property type="entry name" value="Acid phosphatase/Vanadium-dependent haloperoxidase"/>
    <property type="match status" value="1"/>
</dbReference>
<dbReference type="Gene3D" id="1.20.144.10">
    <property type="entry name" value="Phosphatidic acid phosphatase type 2/haloperoxidase"/>
    <property type="match status" value="1"/>
</dbReference>
<comment type="subcellular location">
    <subcellularLocation>
        <location evidence="1">Cell membrane</location>
        <topology evidence="1">Multi-pass membrane protein</topology>
    </subcellularLocation>
</comment>
<evidence type="ECO:0000256" key="7">
    <source>
        <dbReference type="SAM" id="MobiDB-lite"/>
    </source>
</evidence>
<evidence type="ECO:0000259" key="9">
    <source>
        <dbReference type="SMART" id="SM00014"/>
    </source>
</evidence>
<feature type="compositionally biased region" description="Gly residues" evidence="7">
    <location>
        <begin position="1"/>
        <end position="10"/>
    </location>
</feature>
<evidence type="ECO:0000313" key="10">
    <source>
        <dbReference type="EMBL" id="GAA0945302.1"/>
    </source>
</evidence>
<evidence type="ECO:0000256" key="6">
    <source>
        <dbReference type="ARBA" id="ARBA00023136"/>
    </source>
</evidence>
<dbReference type="SMART" id="SM00014">
    <property type="entry name" value="acidPPc"/>
    <property type="match status" value="1"/>
</dbReference>
<feature type="domain" description="Phosphatidic acid phosphatase type 2/haloperoxidase" evidence="9">
    <location>
        <begin position="136"/>
        <end position="248"/>
    </location>
</feature>
<dbReference type="Pfam" id="PF01569">
    <property type="entry name" value="PAP2"/>
    <property type="match status" value="1"/>
</dbReference>
<feature type="transmembrane region" description="Helical" evidence="8">
    <location>
        <begin position="235"/>
        <end position="255"/>
    </location>
</feature>
<dbReference type="InterPro" id="IPR036938">
    <property type="entry name" value="PAP2/HPO_sf"/>
</dbReference>